<dbReference type="InterPro" id="IPR011006">
    <property type="entry name" value="CheY-like_superfamily"/>
</dbReference>
<dbReference type="InterPro" id="IPR001789">
    <property type="entry name" value="Sig_transdc_resp-reg_receiver"/>
</dbReference>
<sequence>MPVLKTYILDDDPRAVKRSRKLVDSRKDLVLVGTATDPQKALDDIVKYRPELIILDLEMQPMDGWQVMEKLDPAIRVVICTVETTAGPKSYKFRATYYLSKPYSKADFDQAIDCVWKSVDTNDLWPLPVHRSDIWFTSGGRKRKVRLYLDDVEAVVADGNNSKVFYSHGVMMIDQSLKEVERMLPAHRFMRIHKSHIIALDRYLEHDNDNVRLQHVENKEIERLKIGERYAERFYDYLDGK</sequence>
<dbReference type="Gene3D" id="2.40.50.1020">
    <property type="entry name" value="LytTr DNA-binding domain"/>
    <property type="match status" value="1"/>
</dbReference>
<name>A0A1I3TJM6_9SPHI</name>
<dbReference type="OrthoDB" id="705214at2"/>
<dbReference type="PANTHER" id="PTHR44591">
    <property type="entry name" value="STRESS RESPONSE REGULATOR PROTEIN 1"/>
    <property type="match status" value="1"/>
</dbReference>
<keyword evidence="1 2" id="KW-0597">Phosphoprotein</keyword>
<protein>
    <submittedName>
        <fullName evidence="4">Two component transcriptional regulator, LytTR family</fullName>
    </submittedName>
</protein>
<dbReference type="Gene3D" id="3.40.50.2300">
    <property type="match status" value="1"/>
</dbReference>
<evidence type="ECO:0000256" key="2">
    <source>
        <dbReference type="PROSITE-ProRule" id="PRU00169"/>
    </source>
</evidence>
<dbReference type="Proteomes" id="UP000198670">
    <property type="component" value="Unassembled WGS sequence"/>
</dbReference>
<dbReference type="InterPro" id="IPR007492">
    <property type="entry name" value="LytTR_DNA-bd_dom"/>
</dbReference>
<dbReference type="GO" id="GO:0003677">
    <property type="term" value="F:DNA binding"/>
    <property type="evidence" value="ECO:0007669"/>
    <property type="project" value="InterPro"/>
</dbReference>
<keyword evidence="5" id="KW-1185">Reference proteome</keyword>
<dbReference type="AlphaFoldDB" id="A0A1I3TJM6"/>
<dbReference type="InterPro" id="IPR050595">
    <property type="entry name" value="Bact_response_regulator"/>
</dbReference>
<dbReference type="PANTHER" id="PTHR44591:SF3">
    <property type="entry name" value="RESPONSE REGULATORY DOMAIN-CONTAINING PROTEIN"/>
    <property type="match status" value="1"/>
</dbReference>
<feature type="domain" description="Response regulatory" evidence="3">
    <location>
        <begin position="5"/>
        <end position="116"/>
    </location>
</feature>
<dbReference type="RefSeq" id="WP_090630881.1">
    <property type="nucleotide sequence ID" value="NZ_FOQO01000012.1"/>
</dbReference>
<evidence type="ECO:0000259" key="3">
    <source>
        <dbReference type="PROSITE" id="PS50110"/>
    </source>
</evidence>
<dbReference type="Pfam" id="PF00072">
    <property type="entry name" value="Response_reg"/>
    <property type="match status" value="1"/>
</dbReference>
<proteinExistence type="predicted"/>
<gene>
    <name evidence="4" type="ORF">SAMN05444682_112162</name>
</gene>
<dbReference type="PROSITE" id="PS50110">
    <property type="entry name" value="RESPONSE_REGULATORY"/>
    <property type="match status" value="1"/>
</dbReference>
<evidence type="ECO:0000313" key="5">
    <source>
        <dbReference type="Proteomes" id="UP000198670"/>
    </source>
</evidence>
<reference evidence="4 5" key="1">
    <citation type="submission" date="2016-10" db="EMBL/GenBank/DDBJ databases">
        <authorList>
            <person name="de Groot N.N."/>
        </authorList>
    </citation>
    <scope>NUCLEOTIDE SEQUENCE [LARGE SCALE GENOMIC DNA]</scope>
    <source>
        <strain evidence="4 5">RK1</strain>
    </source>
</reference>
<organism evidence="4 5">
    <name type="scientific">Parapedobacter indicus</name>
    <dbReference type="NCBI Taxonomy" id="1477437"/>
    <lineage>
        <taxon>Bacteria</taxon>
        <taxon>Pseudomonadati</taxon>
        <taxon>Bacteroidota</taxon>
        <taxon>Sphingobacteriia</taxon>
        <taxon>Sphingobacteriales</taxon>
        <taxon>Sphingobacteriaceae</taxon>
        <taxon>Parapedobacter</taxon>
    </lineage>
</organism>
<dbReference type="GO" id="GO:0000160">
    <property type="term" value="P:phosphorelay signal transduction system"/>
    <property type="evidence" value="ECO:0007669"/>
    <property type="project" value="InterPro"/>
</dbReference>
<accession>A0A1I3TJM6</accession>
<feature type="modified residue" description="4-aspartylphosphate" evidence="2">
    <location>
        <position position="56"/>
    </location>
</feature>
<dbReference type="Pfam" id="PF04397">
    <property type="entry name" value="LytTR"/>
    <property type="match status" value="1"/>
</dbReference>
<dbReference type="SMART" id="SM00448">
    <property type="entry name" value="REC"/>
    <property type="match status" value="1"/>
</dbReference>
<evidence type="ECO:0000256" key="1">
    <source>
        <dbReference type="ARBA" id="ARBA00022553"/>
    </source>
</evidence>
<dbReference type="SMART" id="SM00850">
    <property type="entry name" value="LytTR"/>
    <property type="match status" value="1"/>
</dbReference>
<dbReference type="STRING" id="1477437.SAMN05444682_112162"/>
<evidence type="ECO:0000313" key="4">
    <source>
        <dbReference type="EMBL" id="SFJ69831.1"/>
    </source>
</evidence>
<dbReference type="SUPFAM" id="SSF52172">
    <property type="entry name" value="CheY-like"/>
    <property type="match status" value="1"/>
</dbReference>
<dbReference type="EMBL" id="FOQO01000012">
    <property type="protein sequence ID" value="SFJ69831.1"/>
    <property type="molecule type" value="Genomic_DNA"/>
</dbReference>